<feature type="region of interest" description="Disordered" evidence="1">
    <location>
        <begin position="2007"/>
        <end position="2039"/>
    </location>
</feature>
<feature type="region of interest" description="Disordered" evidence="1">
    <location>
        <begin position="2570"/>
        <end position="2626"/>
    </location>
</feature>
<dbReference type="OMA" id="SMANTIH"/>
<feature type="compositionally biased region" description="Basic and acidic residues" evidence="1">
    <location>
        <begin position="2513"/>
        <end position="2524"/>
    </location>
</feature>
<feature type="region of interest" description="Disordered" evidence="1">
    <location>
        <begin position="1030"/>
        <end position="1049"/>
    </location>
</feature>
<protein>
    <submittedName>
        <fullName evidence="2">Uncharacterized protein</fullName>
    </submittedName>
</protein>
<evidence type="ECO:0000313" key="3">
    <source>
        <dbReference type="Proteomes" id="UP000001548"/>
    </source>
</evidence>
<feature type="compositionally biased region" description="Polar residues" evidence="1">
    <location>
        <begin position="1394"/>
        <end position="1421"/>
    </location>
</feature>
<feature type="region of interest" description="Disordered" evidence="1">
    <location>
        <begin position="4548"/>
        <end position="4626"/>
    </location>
</feature>
<feature type="compositionally biased region" description="Low complexity" evidence="1">
    <location>
        <begin position="885"/>
        <end position="897"/>
    </location>
</feature>
<accession>D3KHN7</accession>
<evidence type="ECO:0000256" key="1">
    <source>
        <dbReference type="SAM" id="MobiDB-lite"/>
    </source>
</evidence>
<sequence>MLKAINNSDQSSPPSLNLMSNAPNRGVANAKSAPPEGHRLTTIGIHYKAPTEIIDFTLSTSYIFVATKNTTILLSAANSVLISRQSFKFNVLRVGAAWNDTCLYVITEDGILYILQSFGKSYSTPSVRAVDLVHSLDAGRCIDLAIDNRTNMYAPVMQLNRTISDVHMEIDPTNHQSFMLSFHVDFNADLRIPSFNALLYCSNFSQITPYYLRNRITAMCFGNLGLSFIGDITGRVYILMTSESLRQRVQNQPVPASDVSPVGVSSLANFIFFERVYPEHIKQIHILSPVTLFLGYIDGMMLTINIKTKAVMKHDIACTNTYQSGRLKTKITGKPGIKARVLLGSDPLLGKFCISKHTEAQKRALRDDQSTENISPLTALNAESHQPPMRDFLTEYIELKERLAKEQAEGVMQELLDTFVEEWECGSAHRQSGLSGDEIYTPKQSTTLKLPRPSVILTKGFESSQIASIDDYLVLFTCFKGYLVAFNLTAYDNAISRPVYLENMTTSGLYKCSASEKPKKNMQLRIHNGRLLVSMANTIHTISLPQFLLPLISYIPRFGNYRFYSQGERDILGNSEEDYPYDVRVIFESADLAQQSLFMKGCKELGSNLAPAFDSMIDLSVKTAISASAADQFMDSHLYQTGGTPISRSGSTGQGAGALSKSDPRSPVQLLKQLREKRMKSSPGGRSFTPKTNEEEPRFRTVLSDRVALADAHLRMARETLIREKMLDQIMRRFEYGQDDPDNYRQLSPRQGNYDRYKRISCNEIDRYDHTRFFPVTNISGEVIMGRHRRVHSLNFEQDYRKVIDDKMRQSGDGLLHSTVGGRLRERSRDKKIGSGKGECSDTNLALSDLLTDASEVLSQSSSTLASISGGSFRTSPKCRENGESSSISSDISQDKSGGAFYHDSQHITVYDNSMRPVVDLSGQSPTSSVGHEKNNHLLNDPEPQLSGYAATKNIEQSISNVISCAMSLPEAADRVDRCALNQHSPQIVAPPSSSDATNLEERKIDSIVSFILSTHKHTEESCSELPVLKPHKSHSQGNSTSIPAALPCNRTPQMNDSLESDQRAWPRVERVSELYSISKLLSRNRKYASMASAMVHILKLPRRDETDDKIKMLLHIHRRQNVFSFLARTGLFTDSERAILIETLDDARFYYQQLGVPAIDINQIKPSTIEGVSQWRGYLDSHNILPHKLTDLKPDMYFKHPGRNMTSAMSTRWIPKAHKSDKEPSLGASELRRQEREDLVSCPLQPAKELSSLQVYSLQTSSSTPGITSLRKSLSLSTGAMTTMTAPPSSAPHSLSLVRTSNVSSSKSKDFIYPSKSGSSPVAREASFPTLAGPSEGLPADISVVAYSESNTSHLEEKHTSACTAQQGGLSNAPLSGTTQPNILADFRRESRPTNSRDGSMDSSTSADDNNERSNSSTAMVHNEHRIFRSSPKSSQLFSSHFRKETLKASKSDPQTLRPKLRPPDILYPIASSDQMEEHKALSASTSSALQPLPRAVHQKPMRPSSLPSSRFTRRISSMETLLPRETHHAWLKSRAQTRNTVRVTVFTGIPKYYDMRTRIEYAHKHHFNMLQQRDLTDSVEPVGSLVYKVSRPLSVQGPRCTDAGSVLTPLFAPQAPFEGERHGSNLLTDDGSFISTTQSERADVIHRPRWSASETSRKLTSVPNDASVLSAIEFYPLSRPDTSDVRSGPTLIDLNQQLTHVLDALSVHMYGEKEKRFLTRYTESITGALIQQVRRNNAQSKPFSPTALEDRGANSLDRRPSAGTPMHQGVLLDRGLPLSSLAKLSSALGNIVYKLTIMRQAAYRQTTEKEAIEARDEMWNAAVTEINRAFPNMLHVSSEPAMGRGLSPEKISVSLNNNGILSNQSVGHQISPVKEKKFKEPQRLTWKIGAANVSSAALAPSYRYLHDTETRSSNENIKPVDKAQFMQPRVARDGVQSARYMRSLAQARTRFAPYSLKDVLQVFSYLDVGVGANGEIRSLNADRLTKIYRADSDIYGCADNEETSSGEHFWQGDGGGQHPSLDSQQMKESLEKRRSTSFQHLLPRESVESLNELLPRYEFQTDQNSAPPVTTAKQVSGLRGQKTKAKLRHPLLEDASLIQTILADYDILPAQHTFDSQTTNTAIQVKRKDLVRLLLRMVDSASQPDNIRALEPLLPQVVKNDSIFKEQLFSFLHEKRGLMEQHAIRIQDLMQTQKRFEEVQEQAISLQTMQRSTEGVVYDSRVSLMGSTGKSICEQLRDTDQPLEVSTLDLINMNVTRYSDKPSVLLHSVVLSPMKFHTMRRRTLAAKKTIQDNQSLEIPELIVPSIFIGTSTENLTEKNLIRRQPNKGNRLRRNNLTGSQTVTAHTRQDGADLNALRVNLAFPSNLHSSLIQGRNASGKELQDRYSYASNSTMSLSTSARVKSLQPIDPSLTSSFGSSKALATLPTQQHNDFHLLPELADSITSLKPQTTQNHDNTKRTIGDHVVPARPDMVAKTQLLELNDSTCRIHPLSNKEPSTLRSSQQTSMPQTSKSKDASLVDRKSITPFDSAPEVGLADAEDANTLELKENQNLIRSRSSSAVSFPSDILTSQSHDSLNGSVSEKSRGHGTSIPAVSGLAQDSIHSGLPPRPSSGALRPAASSPRPECFSSIQEHVKGLHHPSELINLRSRDRDLLLSMSHRSPYNLRRPDIVLSALGLKVPSKADTPLPATAGKARTSSHISPTSSVSSASSTRRTSKSNSFSYSRSSSPARWSDDSDTFVGAVITQMRSPRASSKKPSHRSYRYGTLTPTEGFSTRPGRSRSCCDFLRRTSDGYSCAVQTCFLDFQSHDHTQTDPSLSADVFFSGPHIDRVTPGNIELSDLDLTSGQLRSFSTPMLPFSSICNGSVTISHVPSQSPSTSLHDTRELIMQSCPVLSNKKTKPQEPFGVQLTQIYQRYITAKTDSFKRDAAAFRSQQLIVLSEYLTSLSTYLYPLTQKILHAEYHGILAFGTYTEVEMQASGLKKHKRYFYYNMPQLTSEAHIDTCLNPEFILRQRLDSLRFMGFLHGVFSKLSNSTNALDVINRRCTPMHAAIAVSNRASITTTADMVYPEGRRRLILYTDHPLVDVSVADYDREITNTQNLLRSTENVLLIPPRSKSAQRSCIDRQSIHQRPTSRHNASRSQSMSFQASRSSSPSYHSDLHHSFTITSGKSFDTALRSTQDQHSIISNRHVKPKQSESKARRARSFEELRKLERYSSHSLTKDTLYDDCNIYYSISHWKYSLSKNCCVHRPVPSMTLFGRRWNDSHGAVIPSAETRSIVHRRIRSRLQCSKISKSTENVLQNNYVRFYPDVSYYTLGAYNIRQYSPITSAVPTTSNLLQPRMKSLKDFLDTSISDEELVFSGVYMHNHTSTAENCCLAFETSLILASKVVRNIESCFNKKLIVDAIGRDVYVSTPRPEYLLPQKKNLSTSILLHQSASGGTQTKDFQISSGTFAMHTVAPRGEIYNSREDKRAMEHDKGVDFSESSIHELSSKLYDKQRYIDHLHSLTFSSARLASAIFPSGLRFLSVDCLSGPIEASFLNTLNAQYWGLAKSWDLAYSDAANVLTSATSAYVTIAERTKNIMLFTLSTKEDTSDDPEIFLKGLLTCRYDRYKYNRLRAQEEQLYEICPDTLPDLSRVGRRKRNRIMNMYDIFGRRIAPRKTGGSISETQKPVNKAALADTEVSHICDQRNVLESRPAITLASYSEKSTYKSLLESSIGKGCLSENREIGEDIGLSSMRLTTHVFTVDIQRMLSQSFGRERLVSTPSRGGQSCGARELTKEIVITRGTHALAGHTSITPTTENSRPGQINHRRAASARPENQLSGIKTWINTFARSQSLCHSRQLPTYLMEIIILQASESFACSLSHIFRHREAAVYFKTMVEKEFVPIITKQTTPLSDLPPCTATSGFAHVLYGSESVLDTYSLVNRKAECNPIGIYSATHLRQFIMLPVDYIDYRSFLLHTKTLNKHVMDVSAVLQSQRAVKSLEVRNAQISQLMENTRAYSNDTASCYDLWNRLVFNMHHVLNIQAVRLYSERFENLLQQHDYDLDLLIEKALTLNSEYYTKHPAVFREYQIRRHQKEVEHKAELERIRYLMMEVMRNWRLHGPIYNISGLLLISYRKGAAFKEALQRYFPIANEEPFEKYSLEPSLNTAPFGTGEMPITARERAKESEASEKSDKTLLLSYRSTRPTTGTSHSSGSQRFASTIVSERELDMQHRMRHLFLSRLVMIEFSTRLFEAQHKNNMLTSIQYMVLDDLDSVFSQLPLIMKSSDTLFKRISMEALTSGKSKVGAYDYMYGVNSDEMEAKEIRKTRENLEARESNADLADSRSSLAKNAAVSMAKELSRPHTALPVSDIKLTMVKDGTPSPLAFSPTKTVALALKMNNLDMLSRDIKQRLDRLQRGDLDEFDGSIVEFISQSESFFSMCEVPDVQEKLDDLSEEQSSIHEPSSTLNKKGRRVTISDDSHAPSAAQITSSSSRPMSGSHLKPPSGTKGSLNIVQLNMSLNVKQKAARLTIDSLRSRGMKTPRQDKDLGRILQKLVTTENIAPKNASLSSDGTSSHDDSPTLRPLPTGHQAAEQIDAIHKRKERKQSCIPDNTPISRDLSNISTTERRTASQSSRLSSIKSAGVRLPRHVEKTLEAGMVADMTPNYFSLNSSLQTSLSSNDDTEGLNKLFARYTDTNNAKEVPVHRCQSSLDRNRLPNTKKSVKKPGSMSVAECEYQKSTNRDGVSMILTGVPVQKPILPEVLAGAQRQIKLISRGSVNSSAEQSICSVDHTPNTLLRPSSSFEADHKKDVGSKNPWKRGAMATSGTTSQSRYLSQSHVKNLISNTNSIEQSLNENLTESELAHIEALGQRRFKPEDGSTWITIGGIARPGSGIGMRRYTGRKRSGG</sequence>
<feature type="compositionally biased region" description="Polar residues" evidence="1">
    <location>
        <begin position="641"/>
        <end position="651"/>
    </location>
</feature>
<feature type="region of interest" description="Disordered" evidence="1">
    <location>
        <begin position="1738"/>
        <end position="1768"/>
    </location>
</feature>
<proteinExistence type="predicted"/>
<reference evidence="2 3" key="1">
    <citation type="journal article" date="2007" name="Science">
        <title>Genomic minimalism in the early diverging intestinal parasite Giardia lamblia.</title>
        <authorList>
            <person name="Morrison H.G."/>
            <person name="McArthur A.G."/>
            <person name="Gillin F.D."/>
            <person name="Aley S.B."/>
            <person name="Adam R.D."/>
            <person name="Olsen G.J."/>
            <person name="Best A.A."/>
            <person name="Cande W.Z."/>
            <person name="Chen F."/>
            <person name="Cipriano M.J."/>
            <person name="Davids B.J."/>
            <person name="Dawson S.C."/>
            <person name="Elmendorf H.G."/>
            <person name="Hehl A.B."/>
            <person name="Holder M.E."/>
            <person name="Huse S.M."/>
            <person name="Kim U.U."/>
            <person name="Lasek-Nesselquist E."/>
            <person name="Manning G."/>
            <person name="Nigam A."/>
            <person name="Nixon J.E."/>
            <person name="Palm D."/>
            <person name="Passamaneck N.E."/>
            <person name="Prabhu A."/>
            <person name="Reich C.I."/>
            <person name="Reiner D.S."/>
            <person name="Samuelson J."/>
            <person name="Svard S.G."/>
            <person name="Sogin M.L."/>
        </authorList>
    </citation>
    <scope>NUCLEOTIDE SEQUENCE [LARGE SCALE GENOMIC DNA]</scope>
    <source>
        <strain evidence="2 3">WB C6</strain>
    </source>
</reference>
<feature type="region of interest" description="Disordered" evidence="1">
    <location>
        <begin position="4784"/>
        <end position="4815"/>
    </location>
</feature>
<comment type="caution">
    <text evidence="2">The sequence shown here is derived from an EMBL/GenBank/DDBJ whole genome shotgun (WGS) entry which is preliminary data.</text>
</comment>
<feature type="region of interest" description="Disordered" evidence="1">
    <location>
        <begin position="1352"/>
        <end position="1466"/>
    </location>
</feature>
<dbReference type="HOGENOM" id="CLU_223401_0_0_1"/>
<feature type="region of interest" description="Disordered" evidence="1">
    <location>
        <begin position="3116"/>
        <end position="3161"/>
    </location>
</feature>
<feature type="compositionally biased region" description="Polar residues" evidence="1">
    <location>
        <begin position="4442"/>
        <end position="4454"/>
    </location>
</feature>
<keyword evidence="3" id="KW-1185">Reference proteome</keyword>
<name>D3KHN7_GIAIC</name>
<feature type="region of interest" description="Disordered" evidence="1">
    <location>
        <begin position="2748"/>
        <end position="2774"/>
    </location>
</feature>
<gene>
    <name evidence="2" type="ORF">GL50803_0091504</name>
</gene>
<feature type="compositionally biased region" description="Low complexity" evidence="1">
    <location>
        <begin position="3140"/>
        <end position="3156"/>
    </location>
</feature>
<feature type="compositionally biased region" description="Polar residues" evidence="1">
    <location>
        <begin position="4595"/>
        <end position="4626"/>
    </location>
</feature>
<feature type="compositionally biased region" description="Basic and acidic residues" evidence="1">
    <location>
        <begin position="1443"/>
        <end position="1452"/>
    </location>
</feature>
<dbReference type="VEuPathDB" id="GiardiaDB:GL50803_91504"/>
<feature type="region of interest" description="Disordered" evidence="1">
    <location>
        <begin position="866"/>
        <end position="899"/>
    </location>
</feature>
<feature type="compositionally biased region" description="Polar residues" evidence="1">
    <location>
        <begin position="4472"/>
        <end position="4482"/>
    </location>
</feature>
<feature type="region of interest" description="Disordered" evidence="1">
    <location>
        <begin position="641"/>
        <end position="699"/>
    </location>
</feature>
<dbReference type="EMBL" id="AACB03000001">
    <property type="protein sequence ID" value="KAE8304681.1"/>
    <property type="molecule type" value="Genomic_DNA"/>
</dbReference>
<feature type="compositionally biased region" description="Basic and acidic residues" evidence="1">
    <location>
        <begin position="1750"/>
        <end position="1762"/>
    </location>
</feature>
<feature type="compositionally biased region" description="Polar residues" evidence="1">
    <location>
        <begin position="2570"/>
        <end position="2582"/>
    </location>
</feature>
<feature type="compositionally biased region" description="Basic residues" evidence="1">
    <location>
        <begin position="2754"/>
        <end position="2763"/>
    </location>
</feature>
<feature type="region of interest" description="Disordered" evidence="1">
    <location>
        <begin position="4435"/>
        <end position="4496"/>
    </location>
</feature>
<evidence type="ECO:0000313" key="2">
    <source>
        <dbReference type="EMBL" id="KAE8304681.1"/>
    </source>
</evidence>
<feature type="region of interest" description="Disordered" evidence="1">
    <location>
        <begin position="1"/>
        <end position="20"/>
    </location>
</feature>
<feature type="compositionally biased region" description="Low complexity" evidence="1">
    <location>
        <begin position="2696"/>
        <end position="2732"/>
    </location>
</feature>
<feature type="compositionally biased region" description="Polar residues" evidence="1">
    <location>
        <begin position="4548"/>
        <end position="4559"/>
    </location>
</feature>
<feature type="region of interest" description="Disordered" evidence="1">
    <location>
        <begin position="2448"/>
        <end position="2467"/>
    </location>
</feature>
<dbReference type="Proteomes" id="UP000001548">
    <property type="component" value="Unassembled WGS sequence"/>
</dbReference>
<feature type="region of interest" description="Disordered" evidence="1">
    <location>
        <begin position="2489"/>
        <end position="2537"/>
    </location>
</feature>
<feature type="compositionally biased region" description="Polar residues" evidence="1">
    <location>
        <begin position="2495"/>
        <end position="2512"/>
    </location>
</feature>
<organism evidence="2 3">
    <name type="scientific">Giardia intestinalis (strain ATCC 50803 / WB clone C6)</name>
    <name type="common">Giardia lamblia</name>
    <dbReference type="NCBI Taxonomy" id="184922"/>
    <lineage>
        <taxon>Eukaryota</taxon>
        <taxon>Metamonada</taxon>
        <taxon>Diplomonadida</taxon>
        <taxon>Hexamitidae</taxon>
        <taxon>Giardiinae</taxon>
        <taxon>Giardia</taxon>
    </lineage>
</organism>
<feature type="compositionally biased region" description="Polar residues" evidence="1">
    <location>
        <begin position="1362"/>
        <end position="1383"/>
    </location>
</feature>
<feature type="region of interest" description="Disordered" evidence="1">
    <location>
        <begin position="2682"/>
        <end position="2735"/>
    </location>
</feature>
<feature type="region of interest" description="Disordered" evidence="1">
    <location>
        <begin position="1308"/>
        <end position="1336"/>
    </location>
</feature>